<evidence type="ECO:0000256" key="4">
    <source>
        <dbReference type="ARBA" id="ARBA00022989"/>
    </source>
</evidence>
<dbReference type="Proteomes" id="UP001285636">
    <property type="component" value="Unassembled WGS sequence"/>
</dbReference>
<organism evidence="8 9">
    <name type="scientific">Alkalihalophilus pseudofirmus</name>
    <name type="common">Bacillus pseudofirmus</name>
    <dbReference type="NCBI Taxonomy" id="79885"/>
    <lineage>
        <taxon>Bacteria</taxon>
        <taxon>Bacillati</taxon>
        <taxon>Bacillota</taxon>
        <taxon>Bacilli</taxon>
        <taxon>Bacillales</taxon>
        <taxon>Bacillaceae</taxon>
        <taxon>Alkalihalophilus</taxon>
    </lineage>
</organism>
<evidence type="ECO:0000313" key="8">
    <source>
        <dbReference type="EMBL" id="MDV2888089.1"/>
    </source>
</evidence>
<proteinExistence type="predicted"/>
<feature type="domain" description="Citrate transporter-like" evidence="7">
    <location>
        <begin position="18"/>
        <end position="82"/>
    </location>
</feature>
<evidence type="ECO:0000256" key="6">
    <source>
        <dbReference type="SAM" id="Phobius"/>
    </source>
</evidence>
<evidence type="ECO:0000256" key="1">
    <source>
        <dbReference type="ARBA" id="ARBA00004141"/>
    </source>
</evidence>
<keyword evidence="5 6" id="KW-0472">Membrane</keyword>
<dbReference type="PANTHER" id="PTHR10283">
    <property type="entry name" value="SOLUTE CARRIER FAMILY 13 MEMBER"/>
    <property type="match status" value="1"/>
</dbReference>
<feature type="non-terminal residue" evidence="8">
    <location>
        <position position="1"/>
    </location>
</feature>
<keyword evidence="4 6" id="KW-1133">Transmembrane helix</keyword>
<evidence type="ECO:0000256" key="3">
    <source>
        <dbReference type="ARBA" id="ARBA00022692"/>
    </source>
</evidence>
<comment type="caution">
    <text evidence="8">The sequence shown here is derived from an EMBL/GenBank/DDBJ whole genome shotgun (WGS) entry which is preliminary data.</text>
</comment>
<comment type="subcellular location">
    <subcellularLocation>
        <location evidence="1">Membrane</location>
        <topology evidence="1">Multi-pass membrane protein</topology>
    </subcellularLocation>
</comment>
<dbReference type="GO" id="GO:0005886">
    <property type="term" value="C:plasma membrane"/>
    <property type="evidence" value="ECO:0007669"/>
    <property type="project" value="TreeGrafter"/>
</dbReference>
<dbReference type="InterPro" id="IPR004680">
    <property type="entry name" value="Cit_transptr-like_dom"/>
</dbReference>
<dbReference type="PANTHER" id="PTHR10283:SF92">
    <property type="entry name" value="LOW-AFFINITY PHOSPHATE TRANSPORTER PHO91"/>
    <property type="match status" value="1"/>
</dbReference>
<name>A0AAJ2U3Z5_ALKPS</name>
<sequence>HYTESARIMLAFLTLSVFYWTFEPIPIGLTAVILLVLMLVFGVVNTDVVYSGFASPAVFLIIGGMMLAKGVNDTTLTKRIAYLFLS</sequence>
<feature type="non-terminal residue" evidence="8">
    <location>
        <position position="86"/>
    </location>
</feature>
<evidence type="ECO:0000313" key="9">
    <source>
        <dbReference type="Proteomes" id="UP001285636"/>
    </source>
</evidence>
<dbReference type="AlphaFoldDB" id="A0AAJ2U3Z5"/>
<gene>
    <name evidence="8" type="ORF">RYX45_23280</name>
</gene>
<evidence type="ECO:0000256" key="5">
    <source>
        <dbReference type="ARBA" id="ARBA00023136"/>
    </source>
</evidence>
<dbReference type="EMBL" id="JAWJAY010000915">
    <property type="protein sequence ID" value="MDV2888089.1"/>
    <property type="molecule type" value="Genomic_DNA"/>
</dbReference>
<feature type="transmembrane region" description="Helical" evidence="6">
    <location>
        <begin position="27"/>
        <end position="44"/>
    </location>
</feature>
<accession>A0AAJ2U3Z5</accession>
<dbReference type="RefSeq" id="WP_323468126.1">
    <property type="nucleotide sequence ID" value="NZ_JAWJAY010000915.1"/>
</dbReference>
<evidence type="ECO:0000256" key="2">
    <source>
        <dbReference type="ARBA" id="ARBA00022448"/>
    </source>
</evidence>
<reference evidence="8" key="1">
    <citation type="submission" date="2023-10" db="EMBL/GenBank/DDBJ databases">
        <title>Screening of Alkalihalophilus pseudofirmusBZ-TG-HK211 and Its Alleviation of Salt Stress on Rapeseed Growth.</title>
        <authorList>
            <person name="Zhao B."/>
            <person name="Guo T."/>
        </authorList>
    </citation>
    <scope>NUCLEOTIDE SEQUENCE</scope>
    <source>
        <strain evidence="8">BZ-TG-HK211</strain>
    </source>
</reference>
<keyword evidence="3 6" id="KW-0812">Transmembrane</keyword>
<evidence type="ECO:0000259" key="7">
    <source>
        <dbReference type="Pfam" id="PF03600"/>
    </source>
</evidence>
<dbReference type="GO" id="GO:0005315">
    <property type="term" value="F:phosphate transmembrane transporter activity"/>
    <property type="evidence" value="ECO:0007669"/>
    <property type="project" value="TreeGrafter"/>
</dbReference>
<dbReference type="Pfam" id="PF03600">
    <property type="entry name" value="CitMHS"/>
    <property type="match status" value="1"/>
</dbReference>
<keyword evidence="2" id="KW-0813">Transport</keyword>
<protein>
    <submittedName>
        <fullName evidence="8">SLC13 family permease</fullName>
    </submittedName>
</protein>
<feature type="transmembrane region" description="Helical" evidence="6">
    <location>
        <begin position="50"/>
        <end position="68"/>
    </location>
</feature>